<keyword evidence="3" id="KW-1185">Reference proteome</keyword>
<protein>
    <submittedName>
        <fullName evidence="2">FecR domain-containing protein</fullName>
    </submittedName>
</protein>
<name>A0A975J1R7_9BACT</name>
<dbReference type="PANTHER" id="PTHR30273">
    <property type="entry name" value="PERIPLASMIC SIGNAL SENSOR AND SIGMA FACTOR ACTIVATOR FECR-RELATED"/>
    <property type="match status" value="1"/>
</dbReference>
<evidence type="ECO:0000313" key="2">
    <source>
        <dbReference type="EMBL" id="QUE52397.1"/>
    </source>
</evidence>
<dbReference type="RefSeq" id="WP_211633360.1">
    <property type="nucleotide sequence ID" value="NZ_CP073100.1"/>
</dbReference>
<dbReference type="InterPro" id="IPR006860">
    <property type="entry name" value="FecR"/>
</dbReference>
<organism evidence="2 3">
    <name type="scientific">Luteolibacter ambystomatis</name>
    <dbReference type="NCBI Taxonomy" id="2824561"/>
    <lineage>
        <taxon>Bacteria</taxon>
        <taxon>Pseudomonadati</taxon>
        <taxon>Verrucomicrobiota</taxon>
        <taxon>Verrucomicrobiia</taxon>
        <taxon>Verrucomicrobiales</taxon>
        <taxon>Verrucomicrobiaceae</taxon>
        <taxon>Luteolibacter</taxon>
    </lineage>
</organism>
<accession>A0A975J1R7</accession>
<dbReference type="KEGG" id="lamb:KBB96_05770"/>
<dbReference type="Proteomes" id="UP000676169">
    <property type="component" value="Chromosome"/>
</dbReference>
<evidence type="ECO:0000313" key="3">
    <source>
        <dbReference type="Proteomes" id="UP000676169"/>
    </source>
</evidence>
<dbReference type="Pfam" id="PF04773">
    <property type="entry name" value="FecR"/>
    <property type="match status" value="1"/>
</dbReference>
<reference evidence="2" key="1">
    <citation type="submission" date="2021-04" db="EMBL/GenBank/DDBJ databases">
        <title>Luteolibacter sp. 32A isolated from the skin of an Anderson's salamander (Ambystoma andersonii).</title>
        <authorList>
            <person name="Spergser J."/>
            <person name="Busse H.-J."/>
        </authorList>
    </citation>
    <scope>NUCLEOTIDE SEQUENCE</scope>
    <source>
        <strain evidence="2">32A</strain>
    </source>
</reference>
<gene>
    <name evidence="2" type="ORF">KBB96_05770</name>
</gene>
<evidence type="ECO:0000259" key="1">
    <source>
        <dbReference type="Pfam" id="PF04773"/>
    </source>
</evidence>
<dbReference type="EMBL" id="CP073100">
    <property type="protein sequence ID" value="QUE52397.1"/>
    <property type="molecule type" value="Genomic_DNA"/>
</dbReference>
<feature type="domain" description="FecR protein" evidence="1">
    <location>
        <begin position="147"/>
        <end position="225"/>
    </location>
</feature>
<dbReference type="PANTHER" id="PTHR30273:SF2">
    <property type="entry name" value="PROTEIN FECR"/>
    <property type="match status" value="1"/>
</dbReference>
<dbReference type="AlphaFoldDB" id="A0A975J1R7"/>
<proteinExistence type="predicted"/>
<dbReference type="GO" id="GO:0016989">
    <property type="term" value="F:sigma factor antagonist activity"/>
    <property type="evidence" value="ECO:0007669"/>
    <property type="project" value="TreeGrafter"/>
</dbReference>
<dbReference type="InterPro" id="IPR012373">
    <property type="entry name" value="Ferrdict_sens_TM"/>
</dbReference>
<dbReference type="Gene3D" id="2.60.120.1440">
    <property type="match status" value="1"/>
</dbReference>
<sequence>MTSAPPSPELRRLVDRLMDGETLSRTEMAGLEEMLDSPDALAYYLSVTSQEGMMPEAIAGAEPPVEGDKVVRFPFRIIFQAAAACAIFVIGWQLGHHRPAPKLETSHSPAARITGLMGVEWKSGEEPDLVGHGGVAKRLAFQSGLVEVTYGSGVRVTLEGPADFTINDETSGKLDAGKLVASVPKGAEGFRVDYAKGNVVDLGTEFAMDARDDGSLELGVLDGKVDLNVPGDTPRRLLVNQAVIHGNDAQEPVQAIPLDREKFVRRLPARDFRWSMDSFEPKQLEFDVTHLIWKGSSYRAIFKWINGKDAIMVHDVGLFCDGELVAKDFHTGSTGGLQKVDANVYKLDLKPSDFRRGRWTIRASIDPYARSKEITGPVHSEGILQFEEGMATSAGPSDFIGSWSYYHAGKHYVRSFQPDGTVMFSVDNVPGDSFKGSHWSVTDGVLDVDVPGQIGIVEQHVLRDAKTLIFITNPYDNAVKLKDGETVSPMQR</sequence>